<sequence>MRTQASAWSGADDQRDTEAMRRSLGRRPVSRRALITGSLGVLAGLALAGCSGNEHGAGSTSTPAGSAEAPDAVTTMRIGALSGPTGMGLVGLMDNVGAIDAPEDGGDSPVGTNPAGIGSLANTYEFTLAGSADELAPRLIQGELDALCVPANLAATLYQKTDGAIAVVAINTLGVLDIVEAGEAIQSVDDLAGKTIHSAGRGSTPQYALEYVLRAHGLEPGADVAIEWHSEHAECLAALQADAAAVCMLPQPFATSALAKIEGARIAVDLSDAWDEAAAEAGSDASLITGVAVVRRAFAEDSPATVEEFLGAYEQSVAFVNDDPQTAAQLIEAAGIIDAAVAERAIPYCHIVCEYGEPMRGKLEGYLQTLADADPASVGGAMPDDEFYLVDVAQA</sequence>
<dbReference type="PROSITE" id="PS51318">
    <property type="entry name" value="TAT"/>
    <property type="match status" value="1"/>
</dbReference>
<gene>
    <name evidence="2" type="ORF">QUW28_04210</name>
</gene>
<evidence type="ECO:0000313" key="2">
    <source>
        <dbReference type="EMBL" id="MDM8274702.1"/>
    </source>
</evidence>
<protein>
    <submittedName>
        <fullName evidence="2">ABC transporter substrate-binding protein</fullName>
    </submittedName>
</protein>
<feature type="compositionally biased region" description="Basic and acidic residues" evidence="1">
    <location>
        <begin position="12"/>
        <end position="21"/>
    </location>
</feature>
<evidence type="ECO:0000313" key="3">
    <source>
        <dbReference type="Proteomes" id="UP001529421"/>
    </source>
</evidence>
<dbReference type="Proteomes" id="UP001529421">
    <property type="component" value="Unassembled WGS sequence"/>
</dbReference>
<dbReference type="PANTHER" id="PTHR30024:SF46">
    <property type="entry name" value="ABC TRANSPORTER, SUBSTRATE-BINDING LIPOPROTEIN"/>
    <property type="match status" value="1"/>
</dbReference>
<dbReference type="PANTHER" id="PTHR30024">
    <property type="entry name" value="ALIPHATIC SULFONATES-BINDING PROTEIN-RELATED"/>
    <property type="match status" value="1"/>
</dbReference>
<name>A0ABT7V882_9ACTN</name>
<proteinExistence type="predicted"/>
<dbReference type="RefSeq" id="WP_289544807.1">
    <property type="nucleotide sequence ID" value="NZ_JAUDDZ010000004.1"/>
</dbReference>
<dbReference type="Gene3D" id="3.40.190.10">
    <property type="entry name" value="Periplasmic binding protein-like II"/>
    <property type="match status" value="2"/>
</dbReference>
<reference evidence="3" key="1">
    <citation type="submission" date="2023-06" db="EMBL/GenBank/DDBJ databases">
        <title>Identification and characterization of horizontal gene transfer across gut microbiota members of farm animals based on homology search.</title>
        <authorList>
            <person name="Zeman M."/>
            <person name="Kubasova T."/>
            <person name="Jahodarova E."/>
            <person name="Nykrynova M."/>
            <person name="Rychlik I."/>
        </authorList>
    </citation>
    <scope>NUCLEOTIDE SEQUENCE [LARGE SCALE GENOMIC DNA]</scope>
    <source>
        <strain evidence="3">154_Feed</strain>
    </source>
</reference>
<comment type="caution">
    <text evidence="2">The sequence shown here is derived from an EMBL/GenBank/DDBJ whole genome shotgun (WGS) entry which is preliminary data.</text>
</comment>
<accession>A0ABT7V882</accession>
<feature type="region of interest" description="Disordered" evidence="1">
    <location>
        <begin position="1"/>
        <end position="25"/>
    </location>
</feature>
<dbReference type="SUPFAM" id="SSF53850">
    <property type="entry name" value="Periplasmic binding protein-like II"/>
    <property type="match status" value="1"/>
</dbReference>
<evidence type="ECO:0000256" key="1">
    <source>
        <dbReference type="SAM" id="MobiDB-lite"/>
    </source>
</evidence>
<dbReference type="EMBL" id="JAUDDZ010000004">
    <property type="protein sequence ID" value="MDM8274702.1"/>
    <property type="molecule type" value="Genomic_DNA"/>
</dbReference>
<dbReference type="InterPro" id="IPR006311">
    <property type="entry name" value="TAT_signal"/>
</dbReference>
<organism evidence="2 3">
    <name type="scientific">Enorma phocaeensis</name>
    <dbReference type="NCBI Taxonomy" id="1871019"/>
    <lineage>
        <taxon>Bacteria</taxon>
        <taxon>Bacillati</taxon>
        <taxon>Actinomycetota</taxon>
        <taxon>Coriobacteriia</taxon>
        <taxon>Coriobacteriales</taxon>
        <taxon>Coriobacteriaceae</taxon>
        <taxon>Enorma</taxon>
    </lineage>
</organism>
<keyword evidence="3" id="KW-1185">Reference proteome</keyword>
<dbReference type="Pfam" id="PF12974">
    <property type="entry name" value="Phosphonate-bd"/>
    <property type="match status" value="1"/>
</dbReference>